<organism evidence="1 2">
    <name type="scientific">Novosphingobium panipatense</name>
    <dbReference type="NCBI Taxonomy" id="428991"/>
    <lineage>
        <taxon>Bacteria</taxon>
        <taxon>Pseudomonadati</taxon>
        <taxon>Pseudomonadota</taxon>
        <taxon>Alphaproteobacteria</taxon>
        <taxon>Sphingomonadales</taxon>
        <taxon>Sphingomonadaceae</taxon>
        <taxon>Novosphingobium</taxon>
    </lineage>
</organism>
<keyword evidence="2" id="KW-1185">Reference proteome</keyword>
<sequence length="338" mass="35440">MNRFYASTASLLLCGTIAAGIALTRSQSPSAAFAQGTSSSFRMPAIAPPQANTSDCRTRQTIRATAGAAPVKGLCVAAGTMLVNARNVTGFVLSDVVARGYGPLLRGDTVPDLQVVRVSATAARADPVLGLGLVNVSNGIGKAVFRDLVWIGDPASPAVNDADAWAAIALKGKDANDTGTFEIRNFDFRNLTMAKGSNYQNVDGISTEGGYSGLIADGSVSNASDACLDIKGAVRVDNVRLEGCREGMKIWSDQKHGLIELGTNSFVGIIGKGSRNQRRRIEIDVLIATGNPKVPLFRAEDGPVTLHIRRLVASSSQILNSTSSYAGSDVTVDQRVNN</sequence>
<evidence type="ECO:0000313" key="1">
    <source>
        <dbReference type="EMBL" id="SMP71898.1"/>
    </source>
</evidence>
<comment type="caution">
    <text evidence="1">The sequence shown here is derived from an EMBL/GenBank/DDBJ whole genome shotgun (WGS) entry which is preliminary data.</text>
</comment>
<reference evidence="1 2" key="1">
    <citation type="submission" date="2017-05" db="EMBL/GenBank/DDBJ databases">
        <authorList>
            <person name="Varghese N."/>
            <person name="Submissions S."/>
        </authorList>
    </citation>
    <scope>NUCLEOTIDE SEQUENCE [LARGE SCALE GENOMIC DNA]</scope>
    <source>
        <strain evidence="1 2">SM16</strain>
    </source>
</reference>
<dbReference type="RefSeq" id="WP_283406306.1">
    <property type="nucleotide sequence ID" value="NZ_FXUI01000006.1"/>
</dbReference>
<dbReference type="EMBL" id="FXUI01000006">
    <property type="protein sequence ID" value="SMP71898.1"/>
    <property type="molecule type" value="Genomic_DNA"/>
</dbReference>
<evidence type="ECO:0000313" key="2">
    <source>
        <dbReference type="Proteomes" id="UP001157910"/>
    </source>
</evidence>
<dbReference type="Proteomes" id="UP001157910">
    <property type="component" value="Unassembled WGS sequence"/>
</dbReference>
<name>A0ABY1QHR2_9SPHN</name>
<proteinExistence type="predicted"/>
<protein>
    <submittedName>
        <fullName evidence="1">Uncharacterized protein</fullName>
    </submittedName>
</protein>
<gene>
    <name evidence="1" type="ORF">SAMN06296065_10682</name>
</gene>
<accession>A0ABY1QHR2</accession>